<feature type="coiled-coil region" evidence="1">
    <location>
        <begin position="1025"/>
        <end position="1215"/>
    </location>
</feature>
<proteinExistence type="predicted"/>
<evidence type="ECO:0000256" key="2">
    <source>
        <dbReference type="SAM" id="MobiDB-lite"/>
    </source>
</evidence>
<feature type="region of interest" description="Disordered" evidence="2">
    <location>
        <begin position="681"/>
        <end position="709"/>
    </location>
</feature>
<feature type="coiled-coil region" evidence="1">
    <location>
        <begin position="43"/>
        <end position="70"/>
    </location>
</feature>
<feature type="coiled-coil region" evidence="1">
    <location>
        <begin position="2732"/>
        <end position="2857"/>
    </location>
</feature>
<keyword evidence="4" id="KW-1185">Reference proteome</keyword>
<dbReference type="Gene3D" id="1.10.287.1490">
    <property type="match status" value="2"/>
</dbReference>
<protein>
    <submittedName>
        <fullName evidence="3">Uncharacterized protein</fullName>
    </submittedName>
</protein>
<evidence type="ECO:0000313" key="4">
    <source>
        <dbReference type="Proteomes" id="UP000002358"/>
    </source>
</evidence>
<feature type="region of interest" description="Disordered" evidence="2">
    <location>
        <begin position="1"/>
        <end position="35"/>
    </location>
</feature>
<dbReference type="EnsemblMetazoa" id="XM_031927661">
    <property type="protein sequence ID" value="XP_031783521"/>
    <property type="gene ID" value="LOC100121192"/>
</dbReference>
<feature type="region of interest" description="Disordered" evidence="2">
    <location>
        <begin position="770"/>
        <end position="802"/>
    </location>
</feature>
<name>A0A7M7QAA6_NASVI</name>
<feature type="coiled-coil region" evidence="1">
    <location>
        <begin position="882"/>
        <end position="992"/>
    </location>
</feature>
<feature type="coiled-coil region" evidence="1">
    <location>
        <begin position="2916"/>
        <end position="2974"/>
    </location>
</feature>
<dbReference type="SMR" id="A0A7M7QAA6"/>
<reference evidence="3" key="1">
    <citation type="submission" date="2021-01" db="UniProtKB">
        <authorList>
            <consortium name="EnsemblMetazoa"/>
        </authorList>
    </citation>
    <scope>IDENTIFICATION</scope>
</reference>
<feature type="compositionally biased region" description="Basic and acidic residues" evidence="2">
    <location>
        <begin position="1"/>
        <end position="13"/>
    </location>
</feature>
<feature type="compositionally biased region" description="Basic and acidic residues" evidence="2">
    <location>
        <begin position="3070"/>
        <end position="3079"/>
    </location>
</feature>
<feature type="compositionally biased region" description="Basic and acidic residues" evidence="2">
    <location>
        <begin position="2246"/>
        <end position="2264"/>
    </location>
</feature>
<feature type="compositionally biased region" description="Basic and acidic residues" evidence="2">
    <location>
        <begin position="2212"/>
        <end position="2224"/>
    </location>
</feature>
<evidence type="ECO:0000313" key="3">
    <source>
        <dbReference type="EnsemblMetazoa" id="XP_031783521"/>
    </source>
</evidence>
<feature type="region of interest" description="Disordered" evidence="2">
    <location>
        <begin position="3064"/>
        <end position="3102"/>
    </location>
</feature>
<feature type="region of interest" description="Disordered" evidence="2">
    <location>
        <begin position="2244"/>
        <end position="2264"/>
    </location>
</feature>
<dbReference type="RefSeq" id="XP_031783521.1">
    <property type="nucleotide sequence ID" value="XM_031927661.1"/>
</dbReference>
<feature type="compositionally biased region" description="Basic and acidic residues" evidence="2">
    <location>
        <begin position="694"/>
        <end position="709"/>
    </location>
</feature>
<feature type="region of interest" description="Disordered" evidence="2">
    <location>
        <begin position="857"/>
        <end position="876"/>
    </location>
</feature>
<dbReference type="PANTHER" id="PTHR23159:SF31">
    <property type="entry name" value="CENTROSOME-ASSOCIATED PROTEIN CEP250 ISOFORM X1"/>
    <property type="match status" value="1"/>
</dbReference>
<feature type="coiled-coil region" evidence="1">
    <location>
        <begin position="1241"/>
        <end position="1703"/>
    </location>
</feature>
<feature type="coiled-coil region" evidence="1">
    <location>
        <begin position="807"/>
        <end position="834"/>
    </location>
</feature>
<feature type="coiled-coil region" evidence="1">
    <location>
        <begin position="1785"/>
        <end position="1983"/>
    </location>
</feature>
<feature type="coiled-coil region" evidence="1">
    <location>
        <begin position="260"/>
        <end position="626"/>
    </location>
</feature>
<organism evidence="3 4">
    <name type="scientific">Nasonia vitripennis</name>
    <name type="common">Parasitic wasp</name>
    <dbReference type="NCBI Taxonomy" id="7425"/>
    <lineage>
        <taxon>Eukaryota</taxon>
        <taxon>Metazoa</taxon>
        <taxon>Ecdysozoa</taxon>
        <taxon>Arthropoda</taxon>
        <taxon>Hexapoda</taxon>
        <taxon>Insecta</taxon>
        <taxon>Pterygota</taxon>
        <taxon>Neoptera</taxon>
        <taxon>Endopterygota</taxon>
        <taxon>Hymenoptera</taxon>
        <taxon>Apocrita</taxon>
        <taxon>Proctotrupomorpha</taxon>
        <taxon>Chalcidoidea</taxon>
        <taxon>Pteromalidae</taxon>
        <taxon>Pteromalinae</taxon>
        <taxon>Nasonia</taxon>
    </lineage>
</organism>
<feature type="compositionally biased region" description="Basic and acidic residues" evidence="2">
    <location>
        <begin position="770"/>
        <end position="781"/>
    </location>
</feature>
<feature type="coiled-coil region" evidence="1">
    <location>
        <begin position="101"/>
        <end position="128"/>
    </location>
</feature>
<keyword evidence="1" id="KW-0175">Coiled coil</keyword>
<sequence length="3203" mass="366285">MYRQGIPEEHTAEPSDDVVDDISQAKTPKAKSSLLQKKLAEDRKIFEQRSKELTESKRAVEEKVEALRQQLEERYVAPVSVVSPVLVTSQGAHPVMELSHVQDKDNKITELSNKIFELEAVIIDLQENLKEKDSVIDSKTKAITLMSADLSMKGKTTLDTLEDTKDEMRSMQENFVLVESSLKSKNDNLLKQLEEKAEQIATLEENVQSLTEKLEAQKQAETVSADFSRSTMDTLADTKDAMKSMQENFVLIETSLKSKNEHLLKQLEEREIKLAESEARILNLETGLGIERQPNVEEITYKVDKLEEMNRKLQDEKYELQKNIAELQDKIISTESRTDESIMEDNRIAELESLIEELKKSNQHLEEEYKAALHNQVAEMNERNETLSNKIVELEKQVNDVTNDKIELESKLSAIETEAPKEDEQVQKLTKELEELNKSMIKLKAQHKNKLKNLQKQLENFKKVSDKNAELVKLGNQVALLEEEKGNLQLSLVDFDELKASAGDWKERIADLEGKVASQAKEIETHIEAIAILENQKLDLMQELHAVKQEVSSLEAENAESENLRVTAEMKVVDLEEEIESLHKQQQAEPLTDAERIEFQRQIENLTQENERLSQKVSKLEELKSSSEVGSTESFVKTGSNVDSTESFEAFAADADKADLLRKIDGLTRENGALLEKLTRFEEKGSSDTGSTESFERIPEHGESTSRLENLTRENYELVVKLTKLEEKLAASEADTKLQEVLQENERLVAKLKQLEENAVVEEVVREKRSVEVEEVPRTQEPEIEETSSEAPTEVLVESTESPPHIVDELVAKIEELKSSLEAIGREKEELAAKLKEKEPVAQELQVEETIVPAEASVVKSSAQQDPSEAELKSDAVQSEAIAALEREIERCTALIAEQKAVIEDLKTKLADKEEELERKSAQLASSESHDQDQLDAHVLRRELEESASEIAEWKHKCAEMEEKMKVLEKGRQHIEEGFQALQTENKNLLEQSEHKDVMLSQLKEELDHTISDFEAKSRAQGEVIASQEQLVEELRKNVEEKDLELQGKYSQLQNDLIKMDELQDKLARLEAQVQQRDATIASLTEEVETLRTNASVVEEDLFMARHQLTDLHEKLKDSKSLEEYNQLMEQLNDKTMLVEELETKLSQKLAEVNALKAQVESLVSENHQLREQFQVDERRIADLLDDNHNQEEALRSSERAKADVENRLLDLQDVHEENLRHAKNVTTELQNSYKMIEQLKIKHTEDMDMLNRRLEDVIEELELKSQEITSMQNELEEKTALVSKSMSEEVKLGLETQLAELSTKLTEAEDKAHAQLEKMKKYAAVAKKKTAQCEELETKLRELEESLNLEKIEKELRNRELHEAIAGHQEKDNRIVEMDEELRRIQVERDEAVQNVEAIKQELRQATDKLSTMNEEMQELSEAKDNARELGVRMQVIEAEYIDQLAQINSLRAENGILLSKQTQINERLENVEKESEERRAQLEKYEKQKEIEETQRAEAAVQQAQTCGECASKVQALEAKLQERDAEIENLDNELHNSIGNLVQMQENLRLSTIPAAPDASMQESYNELMLQYNVLTATNEEMKAKYEATLHENEELLERVARLQELNVTMQERIESVERELARDKEVAASFDETHQQYQELREKYEQQRSELETAQSKLREAIASSEASERNLQSTIELLQHEKEQLEEENKNLKIVKDNNILLDDSWGDDASSSMINVEAQPQIRPEPVTETMERHKREVDQAAVPVSEESSQPPLFDASIFGASPPQPSSSKNAQLEFEMGLLRDEVSVLRNQLDQARSATEEVQARMGNEIQETRATIDQLTEQLTSLNAQREDLARLASDREAELKALHDQFAASNQAILQSRSEYEQLVGKLEQLQSANHELSAAEEVYKNRVHELETELRTSGDNARIAELENRLARITSERDILQLQVNDSTRAFEDLKEESMQGLKQLQARIETLIQEKNQLTQELETLRVAKPEAVSEQFVQAATAPVAETVPAPKLEAAAMGDSMWEDDEDPWGLSDKTIPHSVEQHVDIPMVLSAETQLKLQVDELEEKLRELTEENAKLIEEGKVAQVKNVKYVKKLKEYKVQFDSLQRQLKSQKSMGGFGDLDSAIEEELKSQVDALEKALTESKAETKKIAAEKEKLLNRIDVLTAATERFTEAKEKQDTEVHIWQMRYKELEMKLQQLDFGPETKDSTTSPPQERAERDPKYEEELKELKDSVEALAAENEELQQLLEENRTKRQTSVEESSKKTNELEAKNVELLSNNEKLKGDYETLRKQYEQSLMDANDQVQSMRQNCELIKAEYVEKTSEHDKTVAELNERLQTVLEEKTQLEGKVQGLESEVERINNATTYTDELSELLNARVQEVAGLKEELQRLLQDKTQLEENTRATIQQLTEELHDKQDKFDALNTAIAEKDGEILRQAAELEELRGLVDKVNGLELSIEGYTTQVQEQNEELETLRDKLRQYEVALTEKEQQVSSQQSQLQQSLSETQQCNTQVQEQHELAQRLAVAETHVAELTQRLSEAENHIQNLNSALSEKEAHLAQDGEESRRLQDELQVKEAELAEVKSKLEAAVQAQEQAASQVRKEISSIQQQPSVKVIDELPVFTFGSDNDDKELQNLRAELRAKNEEIEHLQYAINESQTTRIIQELQDNINALYNEKAELESQVISKNQEINGLKFQLDELRSHQHQPVKRSAEDQEELFKLQNELHIRDQELNELRYVVTEKESQLREALEQASGNAEQHESVEKLKSDLYEKQQELENLKFTVSDLQSEVANLRGLERLAGEDRATIERLSSEKEEVRREAQEAVERVLREKEQEIDNLKQQLAAENQSLMEALGLRERDIENLKLQIEQTGLDRDSQLDQRADQVAHLEAELSERDRRLAELSITKDTEIHNIRVQLSEKNARFEELVALTEEEERQLSEMRKLLEVKEQQINGLTQQLDEKSKEYELMQHALQRHVTKSDQSTEITQQQLEQSASSAAAMDAASSSSANELDLALYMLHQRDVRCEELTHELMQLLEERDTLQLRLSNAIRVNEELRKYAAAAGSSPKKDSPKAQESDDSQDVQPLIQDPSPSKSEGPVEIAKEAINSPIGEDKKALAQKLSQLRGVDQARDVRLRDDRELRHSQQMSLLVHGDVLSKLPPEAAARLVNANHTLSREVQSQSSVLMNWLWGKSTPKVVHM</sequence>
<feature type="coiled-coil region" evidence="1">
    <location>
        <begin position="3028"/>
        <end position="3055"/>
    </location>
</feature>
<dbReference type="Proteomes" id="UP000002358">
    <property type="component" value="Chromosome 3"/>
</dbReference>
<feature type="region of interest" description="Disordered" evidence="2">
    <location>
        <begin position="2978"/>
        <end position="3006"/>
    </location>
</feature>
<accession>A0A7M7QAA6</accession>
<dbReference type="GeneID" id="100121192"/>
<feature type="compositionally biased region" description="Low complexity" evidence="2">
    <location>
        <begin position="2990"/>
        <end position="3006"/>
    </location>
</feature>
<evidence type="ECO:0000256" key="1">
    <source>
        <dbReference type="SAM" id="Coils"/>
    </source>
</evidence>
<feature type="coiled-coil region" evidence="1">
    <location>
        <begin position="2449"/>
        <end position="2689"/>
    </location>
</feature>
<feature type="coiled-coil region" evidence="1">
    <location>
        <begin position="2050"/>
        <end position="2153"/>
    </location>
</feature>
<dbReference type="PANTHER" id="PTHR23159">
    <property type="entry name" value="CENTROSOMAL PROTEIN 2"/>
    <property type="match status" value="1"/>
</dbReference>
<feature type="region of interest" description="Disordered" evidence="2">
    <location>
        <begin position="2199"/>
        <end position="2224"/>
    </location>
</feature>
<feature type="coiled-coil region" evidence="1">
    <location>
        <begin position="179"/>
        <end position="220"/>
    </location>
</feature>